<sequence length="168" mass="17633">MPIPEFVVGLRAKVGHDPLPLAGVVAVVLDERDRVLMVRRADTGEWTLTTGCLELGEQPATGAAREVWEETGVEVTVERLLAVEALELSVAPNGDQIHWLCVGLLCRSAGGVARVNDDESVEVGWFEADALPPLPPHQARCVSLAVSGGSGVWIAGSGFTSPSPSAST</sequence>
<dbReference type="Proteomes" id="UP001523369">
    <property type="component" value="Unassembled WGS sequence"/>
</dbReference>
<dbReference type="CDD" id="cd18879">
    <property type="entry name" value="NUDIX_Hydrolase"/>
    <property type="match status" value="1"/>
</dbReference>
<organism evidence="4 5">
    <name type="scientific">Paractinoplanes aksuensis</name>
    <dbReference type="NCBI Taxonomy" id="2939490"/>
    <lineage>
        <taxon>Bacteria</taxon>
        <taxon>Bacillati</taxon>
        <taxon>Actinomycetota</taxon>
        <taxon>Actinomycetes</taxon>
        <taxon>Micromonosporales</taxon>
        <taxon>Micromonosporaceae</taxon>
        <taxon>Paractinoplanes</taxon>
    </lineage>
</organism>
<dbReference type="InterPro" id="IPR015797">
    <property type="entry name" value="NUDIX_hydrolase-like_dom_sf"/>
</dbReference>
<dbReference type="InterPro" id="IPR020084">
    <property type="entry name" value="NUDIX_hydrolase_CS"/>
</dbReference>
<reference evidence="4 5" key="1">
    <citation type="submission" date="2022-06" db="EMBL/GenBank/DDBJ databases">
        <title>New Species of the Genus Actinoplanes, ActinopZanes ferrugineus.</title>
        <authorList>
            <person name="Ding P."/>
        </authorList>
    </citation>
    <scope>NUCLEOTIDE SEQUENCE [LARGE SCALE GENOMIC DNA]</scope>
    <source>
        <strain evidence="4 5">TRM88003</strain>
    </source>
</reference>
<comment type="caution">
    <text evidence="4">The sequence shown here is derived from an EMBL/GenBank/DDBJ whole genome shotgun (WGS) entry which is preliminary data.</text>
</comment>
<dbReference type="EMBL" id="JAMYJR010000026">
    <property type="protein sequence ID" value="MCO8273556.1"/>
    <property type="molecule type" value="Genomic_DNA"/>
</dbReference>
<evidence type="ECO:0000256" key="1">
    <source>
        <dbReference type="ARBA" id="ARBA00001946"/>
    </source>
</evidence>
<dbReference type="Gene3D" id="3.90.79.10">
    <property type="entry name" value="Nucleoside Triphosphate Pyrophosphohydrolase"/>
    <property type="match status" value="1"/>
</dbReference>
<name>A0ABT1DRT9_9ACTN</name>
<protein>
    <submittedName>
        <fullName evidence="4">NUDIX domain-containing protein</fullName>
    </submittedName>
</protein>
<gene>
    <name evidence="4" type="ORF">M1L60_23450</name>
</gene>
<evidence type="ECO:0000313" key="4">
    <source>
        <dbReference type="EMBL" id="MCO8273556.1"/>
    </source>
</evidence>
<evidence type="ECO:0000259" key="3">
    <source>
        <dbReference type="PROSITE" id="PS51462"/>
    </source>
</evidence>
<dbReference type="PANTHER" id="PTHR43046">
    <property type="entry name" value="GDP-MANNOSE MANNOSYL HYDROLASE"/>
    <property type="match status" value="1"/>
</dbReference>
<dbReference type="InterPro" id="IPR000086">
    <property type="entry name" value="NUDIX_hydrolase_dom"/>
</dbReference>
<evidence type="ECO:0000256" key="2">
    <source>
        <dbReference type="ARBA" id="ARBA00022801"/>
    </source>
</evidence>
<feature type="domain" description="Nudix hydrolase" evidence="3">
    <location>
        <begin position="19"/>
        <end position="148"/>
    </location>
</feature>
<dbReference type="SUPFAM" id="SSF55811">
    <property type="entry name" value="Nudix"/>
    <property type="match status" value="1"/>
</dbReference>
<comment type="cofactor">
    <cofactor evidence="1">
        <name>Mg(2+)</name>
        <dbReference type="ChEBI" id="CHEBI:18420"/>
    </cofactor>
</comment>
<dbReference type="PROSITE" id="PS00893">
    <property type="entry name" value="NUDIX_BOX"/>
    <property type="match status" value="1"/>
</dbReference>
<keyword evidence="5" id="KW-1185">Reference proteome</keyword>
<keyword evidence="2" id="KW-0378">Hydrolase</keyword>
<accession>A0ABT1DRT9</accession>
<evidence type="ECO:0000313" key="5">
    <source>
        <dbReference type="Proteomes" id="UP001523369"/>
    </source>
</evidence>
<dbReference type="RefSeq" id="WP_253239628.1">
    <property type="nucleotide sequence ID" value="NZ_JAMYJR010000026.1"/>
</dbReference>
<dbReference type="Pfam" id="PF00293">
    <property type="entry name" value="NUDIX"/>
    <property type="match status" value="1"/>
</dbReference>
<proteinExistence type="predicted"/>
<dbReference type="PROSITE" id="PS51462">
    <property type="entry name" value="NUDIX"/>
    <property type="match status" value="1"/>
</dbReference>
<dbReference type="PANTHER" id="PTHR43046:SF16">
    <property type="entry name" value="ADP-RIBOSE PYROPHOSPHATASE YJHB-RELATED"/>
    <property type="match status" value="1"/>
</dbReference>